<evidence type="ECO:0008006" key="4">
    <source>
        <dbReference type="Google" id="ProtNLM"/>
    </source>
</evidence>
<dbReference type="GO" id="GO:0005777">
    <property type="term" value="C:peroxisome"/>
    <property type="evidence" value="ECO:0007669"/>
    <property type="project" value="InterPro"/>
</dbReference>
<dbReference type="InParanoid" id="T1FU74"/>
<sequence length="1075" mass="118491">MKEESLTEDPSQQILSARRAYVLMKNGSYSKNEQLNWFFRHLNKVIMVNKEKNKPAEDDDENFEVLSALPLDNLNYNYINPSLNLAKLIPTTQVTFLADKYTFVFMLHCNPSMATIDFMNSPSDVLFAKLYQALSNVLTSLAKGFCTPGSSDVFMPEITISILIFTSVASCPMKQVLLHGCRLTSDNVDNILANVKKDLNAFEDNLSLAYEKIIQSQIINNNINNNNNNNYKDDGSDYHINRPIKKQVDADSLNEQTPTERCGWTLGSNDVLSSQNVNKDVISSDKCFSIILRHCLLLLKLQNHDTSNGIVIITDGVMGTSDSVSLEQSLQQLRSDHVALSFVQVGSLPSPLEGLDKRFVGNLPNVEFMHFVSLVTDGSLINSSVRLKESGDTVWNVVHRGLLCRDLCRSAGQSLTEVDHDYESSWLSASMMLSYIEYSLSSSVMTLLSCRVKEGYLLSSVCVISDADDDTKFGLHLVLPWRSSIFVHYYVEYSANTNVNHKRQLKACVTIEAPSQFITDLYRSNLDSLSPTTSNSTTTAAAATTAANTTAAATTTAAAGGGGGKPGGGGGDGGGSSNILNRFKYPSKILKRFVQYIKTITVTDKLLAHIYQFNTKEAYYNMSDGLRSGVPVLVSSSAGLSSAERPVVNPYLVNANISEFIQFWKQLTFIDTSNWMKWFTVRRFDVLLEHDEPLSKHIQMSWSKLVHCRQARDALSQCLQRNTSFVLVEGLVYIGFLYGQSHERPPSDKIAPSSFFIVRLELKSSYIIVHVFFLGDQCPVKQTINRLKSEFSKLHIFHKCAPVTLSKVSQSKKTAKFSSLPQRKPHTSYLTINKPLVIAKQLTAVSTAATASTADASSSATTTTADTTAASAAAATTVSAAKMAGVNSSLAVFCCHVLEKLMEKIQISYDKAPTDFSKTKLLPILDRNNAALSATAIAANPLASISNLLCHKRWIWSLTPTTTTTNNNVNNKNLNNSVSFKNINNNNNNNVVNFSSNVNNYSSNKFHSHAASSNNNISSFNANYVNASVLDRILYNIIRLRLEEGFHFLSCNPDVIKMAAEFDMVVATSSGGSSS</sequence>
<dbReference type="eggNOG" id="ENOG502QPW4">
    <property type="taxonomic scope" value="Eukaryota"/>
</dbReference>
<gene>
    <name evidence="2" type="primary">20212370</name>
    <name evidence="1" type="ORF">HELRODRAFT_192697</name>
</gene>
<reference evidence="1 3" key="2">
    <citation type="journal article" date="2013" name="Nature">
        <title>Insights into bilaterian evolution from three spiralian genomes.</title>
        <authorList>
            <person name="Simakov O."/>
            <person name="Marletaz F."/>
            <person name="Cho S.J."/>
            <person name="Edsinger-Gonzales E."/>
            <person name="Havlak P."/>
            <person name="Hellsten U."/>
            <person name="Kuo D.H."/>
            <person name="Larsson T."/>
            <person name="Lv J."/>
            <person name="Arendt D."/>
            <person name="Savage R."/>
            <person name="Osoegawa K."/>
            <person name="de Jong P."/>
            <person name="Grimwood J."/>
            <person name="Chapman J.A."/>
            <person name="Shapiro H."/>
            <person name="Aerts A."/>
            <person name="Otillar R.P."/>
            <person name="Terry A.Y."/>
            <person name="Boore J.L."/>
            <person name="Grigoriev I.V."/>
            <person name="Lindberg D.R."/>
            <person name="Seaver E.C."/>
            <person name="Weisblat D.A."/>
            <person name="Putnam N.H."/>
            <person name="Rokhsar D.S."/>
        </authorList>
    </citation>
    <scope>NUCLEOTIDE SEQUENCE</scope>
</reference>
<dbReference type="EMBL" id="KB097026">
    <property type="protein sequence ID" value="ESO00015.1"/>
    <property type="molecule type" value="Genomic_DNA"/>
</dbReference>
<keyword evidence="3" id="KW-1185">Reference proteome</keyword>
<reference evidence="2" key="3">
    <citation type="submission" date="2015-06" db="UniProtKB">
        <authorList>
            <consortium name="EnsemblMetazoa"/>
        </authorList>
    </citation>
    <scope>IDENTIFICATION</scope>
</reference>
<dbReference type="CTD" id="20212370"/>
<accession>T1FU74</accession>
<dbReference type="OMA" id="NANISEF"/>
<evidence type="ECO:0000313" key="3">
    <source>
        <dbReference type="Proteomes" id="UP000015101"/>
    </source>
</evidence>
<evidence type="ECO:0000313" key="2">
    <source>
        <dbReference type="EnsemblMetazoa" id="HelroP192697"/>
    </source>
</evidence>
<dbReference type="InterPro" id="IPR033228">
    <property type="entry name" value="SZT2"/>
</dbReference>
<dbReference type="STRING" id="6412.T1FU74"/>
<dbReference type="EnsemblMetazoa" id="HelroT192697">
    <property type="protein sequence ID" value="HelroP192697"/>
    <property type="gene ID" value="HelroG192697"/>
</dbReference>
<dbReference type="Proteomes" id="UP000015101">
    <property type="component" value="Unassembled WGS sequence"/>
</dbReference>
<reference evidence="3" key="1">
    <citation type="submission" date="2012-12" db="EMBL/GenBank/DDBJ databases">
        <authorList>
            <person name="Hellsten U."/>
            <person name="Grimwood J."/>
            <person name="Chapman J.A."/>
            <person name="Shapiro H."/>
            <person name="Aerts A."/>
            <person name="Otillar R.P."/>
            <person name="Terry A.Y."/>
            <person name="Boore J.L."/>
            <person name="Simakov O."/>
            <person name="Marletaz F."/>
            <person name="Cho S.-J."/>
            <person name="Edsinger-Gonzales E."/>
            <person name="Havlak P."/>
            <person name="Kuo D.-H."/>
            <person name="Larsson T."/>
            <person name="Lv J."/>
            <person name="Arendt D."/>
            <person name="Savage R."/>
            <person name="Osoegawa K."/>
            <person name="de Jong P."/>
            <person name="Lindberg D.R."/>
            <person name="Seaver E.C."/>
            <person name="Weisblat D.A."/>
            <person name="Putnam N.H."/>
            <person name="Grigoriev I.V."/>
            <person name="Rokhsar D.S."/>
        </authorList>
    </citation>
    <scope>NUCLEOTIDE SEQUENCE</scope>
</reference>
<dbReference type="EMBL" id="AMQM01005615">
    <property type="status" value="NOT_ANNOTATED_CDS"/>
    <property type="molecule type" value="Genomic_DNA"/>
</dbReference>
<dbReference type="PANTHER" id="PTHR14918">
    <property type="entry name" value="KICSTOR COMPLEX PROTEIN SZT2"/>
    <property type="match status" value="1"/>
</dbReference>
<dbReference type="GeneID" id="20212370"/>
<organism evidence="2 3">
    <name type="scientific">Helobdella robusta</name>
    <name type="common">Californian leech</name>
    <dbReference type="NCBI Taxonomy" id="6412"/>
    <lineage>
        <taxon>Eukaryota</taxon>
        <taxon>Metazoa</taxon>
        <taxon>Spiralia</taxon>
        <taxon>Lophotrochozoa</taxon>
        <taxon>Annelida</taxon>
        <taxon>Clitellata</taxon>
        <taxon>Hirudinea</taxon>
        <taxon>Rhynchobdellida</taxon>
        <taxon>Glossiphoniidae</taxon>
        <taxon>Helobdella</taxon>
    </lineage>
</organism>
<protein>
    <recommendedName>
        <fullName evidence="4">Protein SZT2</fullName>
    </recommendedName>
</protein>
<proteinExistence type="predicted"/>
<dbReference type="EMBL" id="AMQM01005616">
    <property type="status" value="NOT_ANNOTATED_CDS"/>
    <property type="molecule type" value="Genomic_DNA"/>
</dbReference>
<dbReference type="OrthoDB" id="43547at2759"/>
<dbReference type="RefSeq" id="XP_009021789.1">
    <property type="nucleotide sequence ID" value="XM_009023541.1"/>
</dbReference>
<dbReference type="PANTHER" id="PTHR14918:SF3">
    <property type="entry name" value="KICSTOR COMPLEX PROTEIN SZT2"/>
    <property type="match status" value="1"/>
</dbReference>
<dbReference type="AlphaFoldDB" id="T1FU74"/>
<dbReference type="HOGENOM" id="CLU_287096_0_0_1"/>
<dbReference type="KEGG" id="hro:HELRODRAFT_192697"/>
<evidence type="ECO:0000313" key="1">
    <source>
        <dbReference type="EMBL" id="ESO00015.1"/>
    </source>
</evidence>
<name>T1FU74_HELRO</name>